<dbReference type="Proteomes" id="UP001359559">
    <property type="component" value="Unassembled WGS sequence"/>
</dbReference>
<evidence type="ECO:0000313" key="2">
    <source>
        <dbReference type="Proteomes" id="UP001359559"/>
    </source>
</evidence>
<evidence type="ECO:0000313" key="1">
    <source>
        <dbReference type="EMBL" id="KAK7303755.1"/>
    </source>
</evidence>
<dbReference type="AlphaFoldDB" id="A0AAN9PLA5"/>
<dbReference type="EMBL" id="JAYKXN010000003">
    <property type="protein sequence ID" value="KAK7303755.1"/>
    <property type="molecule type" value="Genomic_DNA"/>
</dbReference>
<reference evidence="1 2" key="1">
    <citation type="submission" date="2024-01" db="EMBL/GenBank/DDBJ databases">
        <title>The genomes of 5 underutilized Papilionoideae crops provide insights into root nodulation and disease resistance.</title>
        <authorList>
            <person name="Yuan L."/>
        </authorList>
    </citation>
    <scope>NUCLEOTIDE SEQUENCE [LARGE SCALE GENOMIC DNA]</scope>
    <source>
        <strain evidence="1">LY-2023</strain>
        <tissue evidence="1">Leaf</tissue>
    </source>
</reference>
<accession>A0AAN9PLA5</accession>
<name>A0AAN9PLA5_CLITE</name>
<organism evidence="1 2">
    <name type="scientific">Clitoria ternatea</name>
    <name type="common">Butterfly pea</name>
    <dbReference type="NCBI Taxonomy" id="43366"/>
    <lineage>
        <taxon>Eukaryota</taxon>
        <taxon>Viridiplantae</taxon>
        <taxon>Streptophyta</taxon>
        <taxon>Embryophyta</taxon>
        <taxon>Tracheophyta</taxon>
        <taxon>Spermatophyta</taxon>
        <taxon>Magnoliopsida</taxon>
        <taxon>eudicotyledons</taxon>
        <taxon>Gunneridae</taxon>
        <taxon>Pentapetalae</taxon>
        <taxon>rosids</taxon>
        <taxon>fabids</taxon>
        <taxon>Fabales</taxon>
        <taxon>Fabaceae</taxon>
        <taxon>Papilionoideae</taxon>
        <taxon>50 kb inversion clade</taxon>
        <taxon>NPAAA clade</taxon>
        <taxon>indigoferoid/millettioid clade</taxon>
        <taxon>Phaseoleae</taxon>
        <taxon>Clitoria</taxon>
    </lineage>
</organism>
<keyword evidence="2" id="KW-1185">Reference proteome</keyword>
<sequence length="121" mass="13897">MADLRKIGLEGFALIDKFYGPPRRSSTATEGRRERNWVVYHVPNHLMEDPSVNTKDAGISLANYPKPKPQNQFQTSNLRAYKELLCPANEDGDYRMTLDTLDPTPNWATYDLDVEYRCTIT</sequence>
<comment type="caution">
    <text evidence="1">The sequence shown here is derived from an EMBL/GenBank/DDBJ whole genome shotgun (WGS) entry which is preliminary data.</text>
</comment>
<gene>
    <name evidence="1" type="ORF">RJT34_14669</name>
</gene>
<protein>
    <submittedName>
        <fullName evidence="1">Uncharacterized protein</fullName>
    </submittedName>
</protein>
<proteinExistence type="predicted"/>